<reference evidence="1" key="2">
    <citation type="submission" date="2015-07" db="EMBL/GenBank/DDBJ databases">
        <authorList>
            <person name="Noorani M."/>
        </authorList>
    </citation>
    <scope>NUCLEOTIDE SEQUENCE</scope>
    <source>
        <strain evidence="1">Yugu1</strain>
    </source>
</reference>
<accession>A0A368R7J6</accession>
<dbReference type="AlphaFoldDB" id="A0A368R7J6"/>
<dbReference type="PANTHER" id="PTHR36020:SF1">
    <property type="entry name" value="TRANSMEMBRANE PROTEIN"/>
    <property type="match status" value="1"/>
</dbReference>
<reference evidence="1" key="1">
    <citation type="journal article" date="2012" name="Nat. Biotechnol.">
        <title>Reference genome sequence of the model plant Setaria.</title>
        <authorList>
            <person name="Bennetzen J.L."/>
            <person name="Schmutz J."/>
            <person name="Wang H."/>
            <person name="Percifield R."/>
            <person name="Hawkins J."/>
            <person name="Pontaroli A.C."/>
            <person name="Estep M."/>
            <person name="Feng L."/>
            <person name="Vaughn J.N."/>
            <person name="Grimwood J."/>
            <person name="Jenkins J."/>
            <person name="Barry K."/>
            <person name="Lindquist E."/>
            <person name="Hellsten U."/>
            <person name="Deshpande S."/>
            <person name="Wang X."/>
            <person name="Wu X."/>
            <person name="Mitros T."/>
            <person name="Triplett J."/>
            <person name="Yang X."/>
            <person name="Ye C.Y."/>
            <person name="Mauro-Herrera M."/>
            <person name="Wang L."/>
            <person name="Li P."/>
            <person name="Sharma M."/>
            <person name="Sharma R."/>
            <person name="Ronald P.C."/>
            <person name="Panaud O."/>
            <person name="Kellogg E.A."/>
            <person name="Brutnell T.P."/>
            <person name="Doust A.N."/>
            <person name="Tuskan G.A."/>
            <person name="Rokhsar D."/>
            <person name="Devos K.M."/>
        </authorList>
    </citation>
    <scope>NUCLEOTIDE SEQUENCE [LARGE SCALE GENOMIC DNA]</scope>
    <source>
        <strain evidence="1">Yugu1</strain>
    </source>
</reference>
<sequence length="194" mass="21008">MRCYALFPALVREEDDLRASARLVRETKQFVLALREPRGGLPRDRDGGGGGGGVIYILATQNLTKLSASDADRLIREVRPGAVVTQVLRAALDAIRIEEDCMSGSAGGGVLVVTSPFQVIKRCVTEKRSNDQYVKAAACQVLQEIFGVGFYGHLLALQRRRRVRAFSCFSLGMRRNCSAMGQVAGIAFSSAITG</sequence>
<dbReference type="STRING" id="4555.A0A368R7J6"/>
<dbReference type="PANTHER" id="PTHR36020">
    <property type="entry name" value="TRANSMEMBRANE PROTEIN"/>
    <property type="match status" value="1"/>
</dbReference>
<dbReference type="OrthoDB" id="1908857at2759"/>
<organism evidence="1">
    <name type="scientific">Setaria italica</name>
    <name type="common">Foxtail millet</name>
    <name type="synonym">Panicum italicum</name>
    <dbReference type="NCBI Taxonomy" id="4555"/>
    <lineage>
        <taxon>Eukaryota</taxon>
        <taxon>Viridiplantae</taxon>
        <taxon>Streptophyta</taxon>
        <taxon>Embryophyta</taxon>
        <taxon>Tracheophyta</taxon>
        <taxon>Spermatophyta</taxon>
        <taxon>Magnoliopsida</taxon>
        <taxon>Liliopsida</taxon>
        <taxon>Poales</taxon>
        <taxon>Poaceae</taxon>
        <taxon>PACMAD clade</taxon>
        <taxon>Panicoideae</taxon>
        <taxon>Panicodae</taxon>
        <taxon>Paniceae</taxon>
        <taxon>Cenchrinae</taxon>
        <taxon>Setaria</taxon>
    </lineage>
</organism>
<evidence type="ECO:0000313" key="1">
    <source>
        <dbReference type="EMBL" id="RCV25540.1"/>
    </source>
</evidence>
<proteinExistence type="predicted"/>
<name>A0A368R7J6_SETIT</name>
<protein>
    <submittedName>
        <fullName evidence="1">Uncharacterized protein</fullName>
    </submittedName>
</protein>
<gene>
    <name evidence="1" type="ORF">SETIT_5G174900v2</name>
</gene>
<dbReference type="EMBL" id="CM003532">
    <property type="protein sequence ID" value="RCV25540.1"/>
    <property type="molecule type" value="Genomic_DNA"/>
</dbReference>